<dbReference type="InterPro" id="IPR036380">
    <property type="entry name" value="Isochorismatase-like_sf"/>
</dbReference>
<organism evidence="3 4">
    <name type="scientific">Echinicola strongylocentroti</name>
    <dbReference type="NCBI Taxonomy" id="1795355"/>
    <lineage>
        <taxon>Bacteria</taxon>
        <taxon>Pseudomonadati</taxon>
        <taxon>Bacteroidota</taxon>
        <taxon>Cytophagia</taxon>
        <taxon>Cytophagales</taxon>
        <taxon>Cyclobacteriaceae</taxon>
        <taxon>Echinicola</taxon>
    </lineage>
</organism>
<evidence type="ECO:0000259" key="2">
    <source>
        <dbReference type="Pfam" id="PF00857"/>
    </source>
</evidence>
<dbReference type="InterPro" id="IPR000868">
    <property type="entry name" value="Isochorismatase-like_dom"/>
</dbReference>
<dbReference type="AlphaFoldDB" id="A0A2Z4IDZ6"/>
<dbReference type="InterPro" id="IPR050272">
    <property type="entry name" value="Isochorismatase-like_hydrls"/>
</dbReference>
<dbReference type="Proteomes" id="UP000248688">
    <property type="component" value="Chromosome"/>
</dbReference>
<name>A0A2Z4IDZ6_9BACT</name>
<gene>
    <name evidence="3" type="ORF">DN752_01205</name>
</gene>
<proteinExistence type="predicted"/>
<keyword evidence="4" id="KW-1185">Reference proteome</keyword>
<protein>
    <submittedName>
        <fullName evidence="3">Cysteine hydrolase</fullName>
    </submittedName>
</protein>
<evidence type="ECO:0000256" key="1">
    <source>
        <dbReference type="ARBA" id="ARBA00022801"/>
    </source>
</evidence>
<dbReference type="RefSeq" id="WP_112782277.1">
    <property type="nucleotide sequence ID" value="NZ_CP030041.1"/>
</dbReference>
<dbReference type="Pfam" id="PF00857">
    <property type="entry name" value="Isochorismatase"/>
    <property type="match status" value="1"/>
</dbReference>
<dbReference type="CDD" id="cd00431">
    <property type="entry name" value="cysteine_hydrolases"/>
    <property type="match status" value="1"/>
</dbReference>
<dbReference type="SUPFAM" id="SSF52499">
    <property type="entry name" value="Isochorismatase-like hydrolases"/>
    <property type="match status" value="1"/>
</dbReference>
<feature type="domain" description="Isochorismatase-like" evidence="2">
    <location>
        <begin position="8"/>
        <end position="182"/>
    </location>
</feature>
<dbReference type="OrthoDB" id="9791276at2"/>
<dbReference type="EMBL" id="CP030041">
    <property type="protein sequence ID" value="AWW28856.1"/>
    <property type="molecule type" value="Genomic_DNA"/>
</dbReference>
<dbReference type="GO" id="GO:0016787">
    <property type="term" value="F:hydrolase activity"/>
    <property type="evidence" value="ECO:0007669"/>
    <property type="project" value="UniProtKB-KW"/>
</dbReference>
<dbReference type="Gene3D" id="3.40.50.850">
    <property type="entry name" value="Isochorismatase-like"/>
    <property type="match status" value="1"/>
</dbReference>
<evidence type="ECO:0000313" key="4">
    <source>
        <dbReference type="Proteomes" id="UP000248688"/>
    </source>
</evidence>
<evidence type="ECO:0000313" key="3">
    <source>
        <dbReference type="EMBL" id="AWW28856.1"/>
    </source>
</evidence>
<reference evidence="3 4" key="1">
    <citation type="submission" date="2018-06" db="EMBL/GenBank/DDBJ databases">
        <title>Echinicola strongylocentroti sp. nov., isolated from a sea urchin Strongylocentrotus intermedius.</title>
        <authorList>
            <person name="Bae S.S."/>
        </authorList>
    </citation>
    <scope>NUCLEOTIDE SEQUENCE [LARGE SCALE GENOMIC DNA]</scope>
    <source>
        <strain evidence="3 4">MEBiC08714</strain>
    </source>
</reference>
<accession>A0A2Z4IDZ6</accession>
<dbReference type="KEGG" id="est:DN752_01205"/>
<sequence>MSNPSPSTALLVMDMQSVILNFLPKHETTLQNVAKCLKKARKDKIQVIYVRLGFRDGFPEISPKNKSFSSFRKYLSTLSPEEINQIHPSIIPFPGEIVVTKKRISAFSGSDLEMILRSLNIDHLVLTGVATSGVVLCTFLEAMDKDFQLTVVSDACQDKDDTLHQMVVTKLFSGRGEVVSAKEWVE</sequence>
<dbReference type="PANTHER" id="PTHR43540">
    <property type="entry name" value="PEROXYUREIDOACRYLATE/UREIDOACRYLATE AMIDOHYDROLASE-RELATED"/>
    <property type="match status" value="1"/>
</dbReference>
<keyword evidence="1 3" id="KW-0378">Hydrolase</keyword>